<sequence length="314" mass="32415">MSRRHAVRVKEGLRYASPQGTDLFLDLYIPEPAPAPGDGPEPGGGSEPGGGPGAPPVVLYLHGGGWLTGARGDHAERLVRLAEHGVAVASADYRFAHVAPFPAQLHDVRTAVRWLRREGPAHGLAAGRVGVWGASAGAQLAAHLAVASAGDDPGGDYGHGDGCEDGAVQAMAGYFGAYDVTARSAEAVPNPALPVPEEIRAAVWPAGLPVPPSARLRHALLAGVAEADLGEEHLRALSPVHHVGRGCPPLFLLHGTGDAIVSAQQSRWLAEAARQAGATARVVLLDGANHEDPAFDAHEIVASVAEFFLGHLVC</sequence>
<protein>
    <submittedName>
        <fullName evidence="4">Alpha/beta hydrolase fold domain-containing protein</fullName>
    </submittedName>
</protein>
<comment type="caution">
    <text evidence="4">The sequence shown here is derived from an EMBL/GenBank/DDBJ whole genome shotgun (WGS) entry which is preliminary data.</text>
</comment>
<dbReference type="InterPro" id="IPR029058">
    <property type="entry name" value="AB_hydrolase_fold"/>
</dbReference>
<dbReference type="Proteomes" id="UP001596380">
    <property type="component" value="Unassembled WGS sequence"/>
</dbReference>
<dbReference type="Gene3D" id="3.40.50.1820">
    <property type="entry name" value="alpha/beta hydrolase"/>
    <property type="match status" value="1"/>
</dbReference>
<dbReference type="PANTHER" id="PTHR48081:SF13">
    <property type="entry name" value="ALPHA_BETA HYDROLASE"/>
    <property type="match status" value="1"/>
</dbReference>
<evidence type="ECO:0000256" key="2">
    <source>
        <dbReference type="SAM" id="MobiDB-lite"/>
    </source>
</evidence>
<name>A0ABW2CGV2_9ACTN</name>
<evidence type="ECO:0000313" key="4">
    <source>
        <dbReference type="EMBL" id="MFC6880807.1"/>
    </source>
</evidence>
<keyword evidence="5" id="KW-1185">Reference proteome</keyword>
<feature type="domain" description="BD-FAE-like" evidence="3">
    <location>
        <begin position="54"/>
        <end position="271"/>
    </location>
</feature>
<dbReference type="Pfam" id="PF20434">
    <property type="entry name" value="BD-FAE"/>
    <property type="match status" value="1"/>
</dbReference>
<feature type="compositionally biased region" description="Gly residues" evidence="2">
    <location>
        <begin position="40"/>
        <end position="52"/>
    </location>
</feature>
<gene>
    <name evidence="4" type="ORF">ACFQKB_13655</name>
</gene>
<proteinExistence type="predicted"/>
<keyword evidence="1 4" id="KW-0378">Hydrolase</keyword>
<evidence type="ECO:0000259" key="3">
    <source>
        <dbReference type="Pfam" id="PF20434"/>
    </source>
</evidence>
<dbReference type="EMBL" id="JBHSXS010000006">
    <property type="protein sequence ID" value="MFC6880807.1"/>
    <property type="molecule type" value="Genomic_DNA"/>
</dbReference>
<dbReference type="InterPro" id="IPR050300">
    <property type="entry name" value="GDXG_lipolytic_enzyme"/>
</dbReference>
<dbReference type="PANTHER" id="PTHR48081">
    <property type="entry name" value="AB HYDROLASE SUPERFAMILY PROTEIN C4A8.06C"/>
    <property type="match status" value="1"/>
</dbReference>
<dbReference type="InterPro" id="IPR049492">
    <property type="entry name" value="BD-FAE-like_dom"/>
</dbReference>
<dbReference type="SUPFAM" id="SSF53474">
    <property type="entry name" value="alpha/beta-Hydrolases"/>
    <property type="match status" value="1"/>
</dbReference>
<organism evidence="4 5">
    <name type="scientific">Actinomadura yumaensis</name>
    <dbReference type="NCBI Taxonomy" id="111807"/>
    <lineage>
        <taxon>Bacteria</taxon>
        <taxon>Bacillati</taxon>
        <taxon>Actinomycetota</taxon>
        <taxon>Actinomycetes</taxon>
        <taxon>Streptosporangiales</taxon>
        <taxon>Thermomonosporaceae</taxon>
        <taxon>Actinomadura</taxon>
    </lineage>
</organism>
<evidence type="ECO:0000256" key="1">
    <source>
        <dbReference type="ARBA" id="ARBA00022801"/>
    </source>
</evidence>
<dbReference type="RefSeq" id="WP_160826297.1">
    <property type="nucleotide sequence ID" value="NZ_JBHSXE010000001.1"/>
</dbReference>
<feature type="region of interest" description="Disordered" evidence="2">
    <location>
        <begin position="28"/>
        <end position="55"/>
    </location>
</feature>
<dbReference type="GO" id="GO:0016787">
    <property type="term" value="F:hydrolase activity"/>
    <property type="evidence" value="ECO:0007669"/>
    <property type="project" value="UniProtKB-KW"/>
</dbReference>
<evidence type="ECO:0000313" key="5">
    <source>
        <dbReference type="Proteomes" id="UP001596380"/>
    </source>
</evidence>
<reference evidence="5" key="1">
    <citation type="journal article" date="2019" name="Int. J. Syst. Evol. Microbiol.">
        <title>The Global Catalogue of Microorganisms (GCM) 10K type strain sequencing project: providing services to taxonomists for standard genome sequencing and annotation.</title>
        <authorList>
            <consortium name="The Broad Institute Genomics Platform"/>
            <consortium name="The Broad Institute Genome Sequencing Center for Infectious Disease"/>
            <person name="Wu L."/>
            <person name="Ma J."/>
        </authorList>
    </citation>
    <scope>NUCLEOTIDE SEQUENCE [LARGE SCALE GENOMIC DNA]</scope>
    <source>
        <strain evidence="5">JCM 3369</strain>
    </source>
</reference>
<accession>A0ABW2CGV2</accession>